<evidence type="ECO:0000313" key="1">
    <source>
        <dbReference type="EMBL" id="WTW72277.1"/>
    </source>
</evidence>
<name>A0AAU2VXF2_9ACTN</name>
<gene>
    <name evidence="1" type="ORF">OG398_30480</name>
</gene>
<organism evidence="1">
    <name type="scientific">Streptomyces sp. NBC_00008</name>
    <dbReference type="NCBI Taxonomy" id="2903610"/>
    <lineage>
        <taxon>Bacteria</taxon>
        <taxon>Bacillati</taxon>
        <taxon>Actinomycetota</taxon>
        <taxon>Actinomycetes</taxon>
        <taxon>Kitasatosporales</taxon>
        <taxon>Streptomycetaceae</taxon>
        <taxon>Streptomyces</taxon>
    </lineage>
</organism>
<reference evidence="1" key="1">
    <citation type="submission" date="2022-10" db="EMBL/GenBank/DDBJ databases">
        <title>The complete genomes of actinobacterial strains from the NBC collection.</title>
        <authorList>
            <person name="Joergensen T.S."/>
            <person name="Alvarez Arevalo M."/>
            <person name="Sterndorff E.B."/>
            <person name="Faurdal D."/>
            <person name="Vuksanovic O."/>
            <person name="Mourched A.-S."/>
            <person name="Charusanti P."/>
            <person name="Shaw S."/>
            <person name="Blin K."/>
            <person name="Weber T."/>
        </authorList>
    </citation>
    <scope>NUCLEOTIDE SEQUENCE</scope>
    <source>
        <strain evidence="1">NBC_00008</strain>
    </source>
</reference>
<proteinExistence type="predicted"/>
<dbReference type="EMBL" id="CP108313">
    <property type="protein sequence ID" value="WTW72277.1"/>
    <property type="molecule type" value="Genomic_DNA"/>
</dbReference>
<sequence>MNSNSDAECRECQDLDAAEAEARRVRDESRATDCRVLRRRHLAAEHGERP</sequence>
<dbReference type="AlphaFoldDB" id="A0AAU2VXF2"/>
<protein>
    <submittedName>
        <fullName evidence="1">Uncharacterized protein</fullName>
    </submittedName>
</protein>
<accession>A0AAU2VXF2</accession>